<evidence type="ECO:0000259" key="3">
    <source>
        <dbReference type="PROSITE" id="PS50977"/>
    </source>
</evidence>
<feature type="DNA-binding region" description="H-T-H motif" evidence="2">
    <location>
        <begin position="29"/>
        <end position="48"/>
    </location>
</feature>
<dbReference type="Proteomes" id="UP000241085">
    <property type="component" value="Unassembled WGS sequence"/>
</dbReference>
<organism evidence="4 5">
    <name type="scientific">Rathayibacter caricis DSM 15933</name>
    <dbReference type="NCBI Taxonomy" id="1328867"/>
    <lineage>
        <taxon>Bacteria</taxon>
        <taxon>Bacillati</taxon>
        <taxon>Actinomycetota</taxon>
        <taxon>Actinomycetes</taxon>
        <taxon>Micrococcales</taxon>
        <taxon>Microbacteriaceae</taxon>
        <taxon>Rathayibacter</taxon>
    </lineage>
</organism>
<proteinExistence type="predicted"/>
<evidence type="ECO:0000256" key="2">
    <source>
        <dbReference type="PROSITE-ProRule" id="PRU00335"/>
    </source>
</evidence>
<evidence type="ECO:0000313" key="5">
    <source>
        <dbReference type="Proteomes" id="UP000241085"/>
    </source>
</evidence>
<name>A0A2T4UXA9_9MICO</name>
<keyword evidence="5" id="KW-1185">Reference proteome</keyword>
<dbReference type="InterPro" id="IPR009057">
    <property type="entry name" value="Homeodomain-like_sf"/>
</dbReference>
<dbReference type="InterPro" id="IPR001647">
    <property type="entry name" value="HTH_TetR"/>
</dbReference>
<evidence type="ECO:0000256" key="1">
    <source>
        <dbReference type="ARBA" id="ARBA00023125"/>
    </source>
</evidence>
<feature type="domain" description="HTH tetR-type" evidence="3">
    <location>
        <begin position="6"/>
        <end position="66"/>
    </location>
</feature>
<dbReference type="PANTHER" id="PTHR43479">
    <property type="entry name" value="ACREF/ENVCD OPERON REPRESSOR-RELATED"/>
    <property type="match status" value="1"/>
</dbReference>
<dbReference type="RefSeq" id="WP_107575381.1">
    <property type="nucleotide sequence ID" value="NZ_PZPL01000001.1"/>
</dbReference>
<dbReference type="EMBL" id="PZPL01000001">
    <property type="protein sequence ID" value="PTL74153.1"/>
    <property type="molecule type" value="Genomic_DNA"/>
</dbReference>
<comment type="caution">
    <text evidence="4">The sequence shown here is derived from an EMBL/GenBank/DDBJ whole genome shotgun (WGS) entry which is preliminary data.</text>
</comment>
<reference evidence="4 5" key="1">
    <citation type="submission" date="2018-03" db="EMBL/GenBank/DDBJ databases">
        <title>Bacteriophage NCPPB3778 and a type I-E CRISPR drive the evolution of the US Biological Select Agent, Rathayibacter toxicus.</title>
        <authorList>
            <person name="Davis E.W.II."/>
            <person name="Tabima J.F."/>
            <person name="Weisberg A.J."/>
            <person name="Dantas Lopes L."/>
            <person name="Wiseman M.S."/>
            <person name="Wiseman M.S."/>
            <person name="Pupko T."/>
            <person name="Belcher M.S."/>
            <person name="Sechler A.J."/>
            <person name="Tancos M.A."/>
            <person name="Schroeder B.K."/>
            <person name="Murray T.D."/>
            <person name="Luster D.G."/>
            <person name="Schneider W.L."/>
            <person name="Rogers E."/>
            <person name="Andreote F.D."/>
            <person name="Grunwald N.J."/>
            <person name="Putnam M.L."/>
            <person name="Chang J.H."/>
        </authorList>
    </citation>
    <scope>NUCLEOTIDE SEQUENCE [LARGE SCALE GENOMIC DNA]</scope>
    <source>
        <strain evidence="4 5">DSM 15933</strain>
    </source>
</reference>
<keyword evidence="1 2" id="KW-0238">DNA-binding</keyword>
<evidence type="ECO:0000313" key="4">
    <source>
        <dbReference type="EMBL" id="PTL74153.1"/>
    </source>
</evidence>
<accession>A0A2T4UXA9</accession>
<dbReference type="InterPro" id="IPR050624">
    <property type="entry name" value="HTH-type_Tx_Regulator"/>
</dbReference>
<dbReference type="AlphaFoldDB" id="A0A2T4UXA9"/>
<dbReference type="PANTHER" id="PTHR43479:SF11">
    <property type="entry name" value="ACREF_ENVCD OPERON REPRESSOR-RELATED"/>
    <property type="match status" value="1"/>
</dbReference>
<dbReference type="Gene3D" id="1.10.357.10">
    <property type="entry name" value="Tetracycline Repressor, domain 2"/>
    <property type="match status" value="1"/>
</dbReference>
<dbReference type="SUPFAM" id="SSF46689">
    <property type="entry name" value="Homeodomain-like"/>
    <property type="match status" value="1"/>
</dbReference>
<dbReference type="PROSITE" id="PS50977">
    <property type="entry name" value="HTH_TETR_2"/>
    <property type="match status" value="1"/>
</dbReference>
<sequence>MDARQRRSQESLHRAIIELATERAVSGLTVSDITDRAGVNRSTFYAHAASAAELLTAALLTDLERIRVAYVTRLGDGDPAGASNREATLRILDHLERHRALYLGAFDDVGGDSGIRVMLAAQFRRSVSEAVESGAVTVPHESRLPGGAASYISAGSAALMEEWLRLPAPRDPDLYLDAFAQVLPAWWPLTADAPETANA</sequence>
<dbReference type="Pfam" id="PF00440">
    <property type="entry name" value="TetR_N"/>
    <property type="match status" value="1"/>
</dbReference>
<dbReference type="GO" id="GO:0003677">
    <property type="term" value="F:DNA binding"/>
    <property type="evidence" value="ECO:0007669"/>
    <property type="project" value="UniProtKB-UniRule"/>
</dbReference>
<protein>
    <recommendedName>
        <fullName evidence="3">HTH tetR-type domain-containing protein</fullName>
    </recommendedName>
</protein>
<gene>
    <name evidence="4" type="ORF">C1I63_15785</name>
</gene>